<proteinExistence type="predicted"/>
<evidence type="ECO:0000259" key="4">
    <source>
        <dbReference type="Pfam" id="PF08774"/>
    </source>
</evidence>
<reference evidence="5 6" key="1">
    <citation type="submission" date="2019-07" db="EMBL/GenBank/DDBJ databases">
        <title>Complete Genome Sequence of drought tolerant Plant Growth-Promoting Rhizobacterium Glutamicibacter halophytocola DR408.</title>
        <authorList>
            <person name="Nishu S.D."/>
            <person name="Lee T.K."/>
        </authorList>
    </citation>
    <scope>NUCLEOTIDE SEQUENCE [LARGE SCALE GENOMIC DNA]</scope>
    <source>
        <strain evidence="5 6">DR408</strain>
    </source>
</reference>
<dbReference type="Pfam" id="PF08774">
    <property type="entry name" value="VRR_NUC"/>
    <property type="match status" value="1"/>
</dbReference>
<protein>
    <submittedName>
        <fullName evidence="5">VRR-NUC domain-containing protein</fullName>
    </submittedName>
</protein>
<evidence type="ECO:0000256" key="1">
    <source>
        <dbReference type="ARBA" id="ARBA00001946"/>
    </source>
</evidence>
<gene>
    <name evidence="5" type="ORF">FQA45_00245</name>
</gene>
<accession>A0ABX5Y8S2</accession>
<evidence type="ECO:0000313" key="6">
    <source>
        <dbReference type="Proteomes" id="UP000320717"/>
    </source>
</evidence>
<organism evidence="5 6">
    <name type="scientific">Glutamicibacter halophytocola</name>
    <dbReference type="NCBI Taxonomy" id="1933880"/>
    <lineage>
        <taxon>Bacteria</taxon>
        <taxon>Bacillati</taxon>
        <taxon>Actinomycetota</taxon>
        <taxon>Actinomycetes</taxon>
        <taxon>Micrococcales</taxon>
        <taxon>Micrococcaceae</taxon>
        <taxon>Glutamicibacter</taxon>
    </lineage>
</organism>
<comment type="cofactor">
    <cofactor evidence="1">
        <name>Mg(2+)</name>
        <dbReference type="ChEBI" id="CHEBI:18420"/>
    </cofactor>
</comment>
<dbReference type="InterPro" id="IPR014883">
    <property type="entry name" value="VRR_NUC"/>
</dbReference>
<evidence type="ECO:0000256" key="3">
    <source>
        <dbReference type="ARBA" id="ARBA00022801"/>
    </source>
</evidence>
<name>A0ABX5Y8S2_9MICC</name>
<keyword evidence="2" id="KW-0540">Nuclease</keyword>
<dbReference type="InterPro" id="IPR011856">
    <property type="entry name" value="tRNA_endonuc-like_dom_sf"/>
</dbReference>
<dbReference type="EMBL" id="CP042260">
    <property type="protein sequence ID" value="QDY64864.1"/>
    <property type="molecule type" value="Genomic_DNA"/>
</dbReference>
<dbReference type="Proteomes" id="UP000320717">
    <property type="component" value="Chromosome"/>
</dbReference>
<dbReference type="Gene3D" id="3.40.1350.10">
    <property type="match status" value="1"/>
</dbReference>
<dbReference type="RefSeq" id="WP_146274809.1">
    <property type="nucleotide sequence ID" value="NZ_CP042260.1"/>
</dbReference>
<keyword evidence="3" id="KW-0378">Hydrolase</keyword>
<evidence type="ECO:0000313" key="5">
    <source>
        <dbReference type="EMBL" id="QDY64864.1"/>
    </source>
</evidence>
<evidence type="ECO:0000256" key="2">
    <source>
        <dbReference type="ARBA" id="ARBA00022722"/>
    </source>
</evidence>
<keyword evidence="6" id="KW-1185">Reference proteome</keyword>
<sequence>MKYNEQQFKSPVLLWSEAEFQSHVVRLAKTLGYTKIYHTKDSRGSEAGFPDLMMIHGKTKRAMFVELKSQQGRVSAAQESWLDDLRLGGHFADVWRPSDWVSRRIEKLLRAGATNARA</sequence>
<feature type="domain" description="VRR-NUC" evidence="4">
    <location>
        <begin position="3"/>
        <end position="91"/>
    </location>
</feature>